<organism evidence="7 8">
    <name type="scientific">Robbsia andropogonis</name>
    <dbReference type="NCBI Taxonomy" id="28092"/>
    <lineage>
        <taxon>Bacteria</taxon>
        <taxon>Pseudomonadati</taxon>
        <taxon>Pseudomonadota</taxon>
        <taxon>Betaproteobacteria</taxon>
        <taxon>Burkholderiales</taxon>
        <taxon>Burkholderiaceae</taxon>
        <taxon>Robbsia</taxon>
    </lineage>
</organism>
<evidence type="ECO:0000256" key="4">
    <source>
        <dbReference type="ARBA" id="ARBA00023026"/>
    </source>
</evidence>
<dbReference type="STRING" id="28092.WM40_19320"/>
<sequence>MNINGFSRSNDLELLKNLEVIMSDTVKMESTPAAKVGGQTSTAFASNASTLIVPSRATSTQQAPQLTMPTLASNQNIRLTDLAAIALPIASGRDVVGNAFANSLASASGHDHDKAAGFMMDDAQIDVLLLMSAAWQKAQIADRKLESEMTTLATDAANNQAQSQIAAGEDAFASAVGASALNVGMQVTGAVTRVRALNKEHASLKINTQNAQDSHARENMINRAVRSTEAVRASEINTVTVGSGAQTRTLRLEEDMLRTPAAHAATMSEGAMLSASRSTDLSTRHALNQRTWGREYAKADLWRMGGDVSAKMVDGVGQMEQSNEHGHQTIEQNQQEVSRSDASLHEESARQNRAIAQEMHNITNQLISNIGSVAAQVAGNIRV</sequence>
<dbReference type="GO" id="GO:0005576">
    <property type="term" value="C:extracellular region"/>
    <property type="evidence" value="ECO:0007669"/>
    <property type="project" value="UniProtKB-SubCell"/>
</dbReference>
<evidence type="ECO:0000256" key="3">
    <source>
        <dbReference type="ARBA" id="ARBA00022525"/>
    </source>
</evidence>
<reference evidence="7 8" key="1">
    <citation type="submission" date="2015-03" db="EMBL/GenBank/DDBJ databases">
        <title>Draft Genome Sequence of Burkholderia andropogonis type strain ICMP2807, isolated from Sorghum bicolor.</title>
        <authorList>
            <person name="Lopes-Santos L."/>
            <person name="Castro D.B."/>
            <person name="Ottoboni L.M."/>
            <person name="Park D."/>
            <person name="Weirc B.S."/>
            <person name="Destefano S.A."/>
        </authorList>
    </citation>
    <scope>NUCLEOTIDE SEQUENCE [LARGE SCALE GENOMIC DNA]</scope>
    <source>
        <strain evidence="7 8">ICMP2807</strain>
    </source>
</reference>
<evidence type="ECO:0000313" key="8">
    <source>
        <dbReference type="Proteomes" id="UP000033618"/>
    </source>
</evidence>
<dbReference type="RefSeq" id="WP_046153693.1">
    <property type="nucleotide sequence ID" value="NZ_CADFGU010000002.1"/>
</dbReference>
<keyword evidence="8" id="KW-1185">Reference proteome</keyword>
<evidence type="ECO:0000256" key="6">
    <source>
        <dbReference type="SAM" id="MobiDB-lite"/>
    </source>
</evidence>
<evidence type="ECO:0000256" key="2">
    <source>
        <dbReference type="ARBA" id="ARBA00020604"/>
    </source>
</evidence>
<dbReference type="Pfam" id="PF09599">
    <property type="entry name" value="IpaC_SipC"/>
    <property type="match status" value="1"/>
</dbReference>
<dbReference type="PATRIC" id="fig|28092.6.peg.4533"/>
<comment type="caution">
    <text evidence="7">The sequence shown here is derived from an EMBL/GenBank/DDBJ whole genome shotgun (WGS) entry which is preliminary data.</text>
</comment>
<evidence type="ECO:0000256" key="5">
    <source>
        <dbReference type="ARBA" id="ARBA00035650"/>
    </source>
</evidence>
<feature type="compositionally biased region" description="Basic and acidic residues" evidence="6">
    <location>
        <begin position="338"/>
        <end position="348"/>
    </location>
</feature>
<keyword evidence="3" id="KW-0964">Secreted</keyword>
<accession>A0A0F5JWH7</accession>
<feature type="region of interest" description="Disordered" evidence="6">
    <location>
        <begin position="320"/>
        <end position="348"/>
    </location>
</feature>
<dbReference type="Proteomes" id="UP000033618">
    <property type="component" value="Unassembled WGS sequence"/>
</dbReference>
<proteinExistence type="inferred from homology"/>
<comment type="subcellular location">
    <subcellularLocation>
        <location evidence="1">Secreted</location>
    </subcellularLocation>
</comment>
<dbReference type="InterPro" id="IPR005427">
    <property type="entry name" value="BipC/SctB"/>
</dbReference>
<keyword evidence="4" id="KW-0843">Virulence</keyword>
<name>A0A0F5JWH7_9BURK</name>
<evidence type="ECO:0000313" key="7">
    <source>
        <dbReference type="EMBL" id="KKB62055.1"/>
    </source>
</evidence>
<dbReference type="PRINTS" id="PR01608">
    <property type="entry name" value="BACINVASINC"/>
</dbReference>
<dbReference type="EMBL" id="LAQU01000025">
    <property type="protein sequence ID" value="KKB62055.1"/>
    <property type="molecule type" value="Genomic_DNA"/>
</dbReference>
<dbReference type="AlphaFoldDB" id="A0A0F5JWH7"/>
<comment type="similarity">
    <text evidence="5">Belongs to the SctB/SipC family.</text>
</comment>
<evidence type="ECO:0000256" key="1">
    <source>
        <dbReference type="ARBA" id="ARBA00004613"/>
    </source>
</evidence>
<gene>
    <name evidence="7" type="ORF">WM40_19320</name>
</gene>
<protein>
    <recommendedName>
        <fullName evidence="2">Effector protein BipC</fullName>
    </recommendedName>
</protein>